<dbReference type="Pfam" id="PF07859">
    <property type="entry name" value="Abhydrolase_3"/>
    <property type="match status" value="1"/>
</dbReference>
<evidence type="ECO:0000313" key="4">
    <source>
        <dbReference type="EMBL" id="KAL1624381.1"/>
    </source>
</evidence>
<dbReference type="PANTHER" id="PTHR48081:SF8">
    <property type="entry name" value="ALPHA_BETA HYDROLASE FOLD-3 DOMAIN-CONTAINING PROTEIN-RELATED"/>
    <property type="match status" value="1"/>
</dbReference>
<dbReference type="InterPro" id="IPR050300">
    <property type="entry name" value="GDXG_lipolytic_enzyme"/>
</dbReference>
<dbReference type="PROSITE" id="PS01173">
    <property type="entry name" value="LIPASE_GDXG_HIS"/>
    <property type="match status" value="1"/>
</dbReference>
<keyword evidence="2" id="KW-0378">Hydrolase</keyword>
<accession>A0ABR3SLU3</accession>
<dbReference type="SUPFAM" id="SSF53474">
    <property type="entry name" value="alpha/beta-Hydrolases"/>
    <property type="match status" value="1"/>
</dbReference>
<sequence length="363" mass="38171">MTEYQTKDAVAKLGETDPEFAELLKSGATPPPFSLEQAAAFYSNLPIPNPPTTPTDYPITIPVRDGRTTRARVYKPSNPPSTPLPLLVYFHGGGYVLGDPTHVAVTAASLADAVGAVVVAPTYRLAPAHPFPAAPHDAWDAFTWLTSPANAATVGADVSAGLAIGGVSAGANLAAVTAQRWAGSARAPALAGAALVIPHLGLDPALVPAAQRELWFSREQNAKALVIDGEAMAFVERAYAPDHRSPDYSPFNAERPHEGMPPVYLQVNGQDPLRDDGLVYERVLREKGVKTRLDVYPGVPHGHTFMFPTLKSSVQSSVDLIKGVAWLFGKEVDDETAGKVISEAMAAAAAAAAASEASNARVN</sequence>
<dbReference type="InterPro" id="IPR029058">
    <property type="entry name" value="AB_hydrolase_fold"/>
</dbReference>
<comment type="caution">
    <text evidence="4">The sequence shown here is derived from an EMBL/GenBank/DDBJ whole genome shotgun (WGS) entry which is preliminary data.</text>
</comment>
<comment type="similarity">
    <text evidence="1">Belongs to the 'GDXG' lipolytic enzyme family.</text>
</comment>
<protein>
    <recommendedName>
        <fullName evidence="3">Alpha/beta hydrolase fold-3 domain-containing protein</fullName>
    </recommendedName>
</protein>
<dbReference type="Proteomes" id="UP001521116">
    <property type="component" value="Unassembled WGS sequence"/>
</dbReference>
<dbReference type="InterPro" id="IPR013094">
    <property type="entry name" value="AB_hydrolase_3"/>
</dbReference>
<evidence type="ECO:0000256" key="1">
    <source>
        <dbReference type="ARBA" id="ARBA00010515"/>
    </source>
</evidence>
<gene>
    <name evidence="4" type="ORF">SLS56_007850</name>
</gene>
<organism evidence="4 5">
    <name type="scientific">Neofusicoccum ribis</name>
    <dbReference type="NCBI Taxonomy" id="45134"/>
    <lineage>
        <taxon>Eukaryota</taxon>
        <taxon>Fungi</taxon>
        <taxon>Dikarya</taxon>
        <taxon>Ascomycota</taxon>
        <taxon>Pezizomycotina</taxon>
        <taxon>Dothideomycetes</taxon>
        <taxon>Dothideomycetes incertae sedis</taxon>
        <taxon>Botryosphaeriales</taxon>
        <taxon>Botryosphaeriaceae</taxon>
        <taxon>Neofusicoccum</taxon>
    </lineage>
</organism>
<dbReference type="InterPro" id="IPR002168">
    <property type="entry name" value="Lipase_GDXG_HIS_AS"/>
</dbReference>
<evidence type="ECO:0000313" key="5">
    <source>
        <dbReference type="Proteomes" id="UP001521116"/>
    </source>
</evidence>
<dbReference type="EMBL" id="JAJVDC020000107">
    <property type="protein sequence ID" value="KAL1624381.1"/>
    <property type="molecule type" value="Genomic_DNA"/>
</dbReference>
<dbReference type="PANTHER" id="PTHR48081">
    <property type="entry name" value="AB HYDROLASE SUPERFAMILY PROTEIN C4A8.06C"/>
    <property type="match status" value="1"/>
</dbReference>
<name>A0ABR3SLU3_9PEZI</name>
<dbReference type="Gene3D" id="3.40.50.1820">
    <property type="entry name" value="alpha/beta hydrolase"/>
    <property type="match status" value="1"/>
</dbReference>
<keyword evidence="5" id="KW-1185">Reference proteome</keyword>
<feature type="domain" description="Alpha/beta hydrolase fold-3" evidence="3">
    <location>
        <begin position="87"/>
        <end position="302"/>
    </location>
</feature>
<evidence type="ECO:0000259" key="3">
    <source>
        <dbReference type="Pfam" id="PF07859"/>
    </source>
</evidence>
<evidence type="ECO:0000256" key="2">
    <source>
        <dbReference type="ARBA" id="ARBA00022801"/>
    </source>
</evidence>
<reference evidence="4 5" key="1">
    <citation type="submission" date="2024-02" db="EMBL/GenBank/DDBJ databases">
        <title>De novo assembly and annotation of 12 fungi associated with fruit tree decline syndrome in Ontario, Canada.</title>
        <authorList>
            <person name="Sulman M."/>
            <person name="Ellouze W."/>
            <person name="Ilyukhin E."/>
        </authorList>
    </citation>
    <scope>NUCLEOTIDE SEQUENCE [LARGE SCALE GENOMIC DNA]</scope>
    <source>
        <strain evidence="4 5">M1-105</strain>
    </source>
</reference>
<proteinExistence type="inferred from homology"/>